<protein>
    <submittedName>
        <fullName evidence="1">Uncharacterized protein</fullName>
    </submittedName>
</protein>
<evidence type="ECO:0000313" key="1">
    <source>
        <dbReference type="EMBL" id="ABV97696.1"/>
    </source>
</evidence>
<accession>A8LXX9</accession>
<name>A8LXX9_SALAI</name>
<dbReference type="KEGG" id="saq:Sare_1810"/>
<dbReference type="HOGENOM" id="CLU_2737638_0_0_11"/>
<organism evidence="1">
    <name type="scientific">Salinispora arenicola (strain CNS-205)</name>
    <dbReference type="NCBI Taxonomy" id="391037"/>
    <lineage>
        <taxon>Bacteria</taxon>
        <taxon>Bacillati</taxon>
        <taxon>Actinomycetota</taxon>
        <taxon>Actinomycetes</taxon>
        <taxon>Micromonosporales</taxon>
        <taxon>Micromonosporaceae</taxon>
        <taxon>Salinispora</taxon>
    </lineage>
</organism>
<sequence length="71" mass="7332">MDSRPAVDRRLVVSGPAAGGEPIGVTAGGPVGRRERLSRLEARVVARATLLVLTGDRTYGSVGYATVGRPS</sequence>
<proteinExistence type="predicted"/>
<dbReference type="AlphaFoldDB" id="A8LXX9"/>
<reference evidence="1" key="1">
    <citation type="submission" date="2007-10" db="EMBL/GenBank/DDBJ databases">
        <title>Complete sequence of Salinispora arenicola CNS-205.</title>
        <authorList>
            <consortium name="US DOE Joint Genome Institute"/>
            <person name="Copeland A."/>
            <person name="Lucas S."/>
            <person name="Lapidus A."/>
            <person name="Barry K."/>
            <person name="Glavina del Rio T."/>
            <person name="Dalin E."/>
            <person name="Tice H."/>
            <person name="Pitluck S."/>
            <person name="Foster B."/>
            <person name="Schmutz J."/>
            <person name="Larimer F."/>
            <person name="Land M."/>
            <person name="Hauser L."/>
            <person name="Kyrpides N."/>
            <person name="Ivanova N."/>
            <person name="Jensen P.R."/>
            <person name="Moore B.S."/>
            <person name="Penn K."/>
            <person name="Jenkins C."/>
            <person name="Udwary D."/>
            <person name="Xiang L."/>
            <person name="Gontang E."/>
            <person name="Richardson P."/>
        </authorList>
    </citation>
    <scope>NUCLEOTIDE SEQUENCE [LARGE SCALE GENOMIC DNA]</scope>
    <source>
        <strain evidence="1">CNS-205</strain>
    </source>
</reference>
<gene>
    <name evidence="1" type="ordered locus">Sare_1810</name>
</gene>
<dbReference type="EMBL" id="CP000850">
    <property type="protein sequence ID" value="ABV97696.1"/>
    <property type="molecule type" value="Genomic_DNA"/>
</dbReference>
<dbReference type="STRING" id="391037.Sare_1810"/>